<organism evidence="1 2">
    <name type="scientific">Bombyx mandarina</name>
    <name type="common">Wild silk moth</name>
    <name type="synonym">Wild silkworm</name>
    <dbReference type="NCBI Taxonomy" id="7092"/>
    <lineage>
        <taxon>Eukaryota</taxon>
        <taxon>Metazoa</taxon>
        <taxon>Ecdysozoa</taxon>
        <taxon>Arthropoda</taxon>
        <taxon>Hexapoda</taxon>
        <taxon>Insecta</taxon>
        <taxon>Pterygota</taxon>
        <taxon>Neoptera</taxon>
        <taxon>Endopterygota</taxon>
        <taxon>Lepidoptera</taxon>
        <taxon>Glossata</taxon>
        <taxon>Ditrysia</taxon>
        <taxon>Bombycoidea</taxon>
        <taxon>Bombycidae</taxon>
        <taxon>Bombycinae</taxon>
        <taxon>Bombyx</taxon>
    </lineage>
</organism>
<keyword evidence="1" id="KW-1185">Reference proteome</keyword>
<accession>A0A6J2K8S3</accession>
<name>A0A6J2K8S3_BOMMA</name>
<evidence type="ECO:0000313" key="1">
    <source>
        <dbReference type="Proteomes" id="UP000504629"/>
    </source>
</evidence>
<reference evidence="2" key="1">
    <citation type="submission" date="2025-08" db="UniProtKB">
        <authorList>
            <consortium name="RefSeq"/>
        </authorList>
    </citation>
    <scope>IDENTIFICATION</scope>
    <source>
        <tissue evidence="2">Silk gland</tissue>
    </source>
</reference>
<evidence type="ECO:0000313" key="2">
    <source>
        <dbReference type="RefSeq" id="XP_028037998.1"/>
    </source>
</evidence>
<dbReference type="GeneID" id="114248777"/>
<dbReference type="AlphaFoldDB" id="A0A6J2K8S3"/>
<proteinExistence type="predicted"/>
<dbReference type="RefSeq" id="XP_028037998.1">
    <property type="nucleotide sequence ID" value="XM_028182197.1"/>
</dbReference>
<dbReference type="InterPro" id="IPR042104">
    <property type="entry name" value="PKS_dehydratase_sf"/>
</dbReference>
<protein>
    <submittedName>
        <fullName evidence="2">Fatty acid synthase-like</fullName>
    </submittedName>
</protein>
<sequence length="129" mass="14765">MTKNNREEFRLIKSANTTLSEAIVEWRDNWVTLIENMLQLNILNQNDNGVSLPAKISDVFLNIFEHEKQIFSKDSSSTLKVIRSEVYDSTECGGVFLKGIRFRQIPRISYPTTLLVPSSKDKTELIKAS</sequence>
<dbReference type="Gene3D" id="3.10.129.110">
    <property type="entry name" value="Polyketide synthase dehydratase"/>
    <property type="match status" value="1"/>
</dbReference>
<dbReference type="Proteomes" id="UP000504629">
    <property type="component" value="Unplaced"/>
</dbReference>
<dbReference type="KEGG" id="bman:114248777"/>
<gene>
    <name evidence="2" type="primary">LOC114248777</name>
</gene>
<dbReference type="OrthoDB" id="329835at2759"/>